<dbReference type="RefSeq" id="WP_167081020.1">
    <property type="nucleotide sequence ID" value="NZ_VVIW01000031.1"/>
</dbReference>
<keyword evidence="1" id="KW-0812">Transmembrane</keyword>
<accession>A0ABX0MLI3</accession>
<evidence type="ECO:0000256" key="1">
    <source>
        <dbReference type="SAM" id="Phobius"/>
    </source>
</evidence>
<name>A0ABX0MLI3_9BURK</name>
<keyword evidence="1" id="KW-1133">Transmembrane helix</keyword>
<comment type="caution">
    <text evidence="2">The sequence shown here is derived from an EMBL/GenBank/DDBJ whole genome shotgun (WGS) entry which is preliminary data.</text>
</comment>
<protein>
    <submittedName>
        <fullName evidence="2">Uncharacterized protein</fullName>
    </submittedName>
</protein>
<dbReference type="EMBL" id="VVIW01000031">
    <property type="protein sequence ID" value="NHZ44389.1"/>
    <property type="molecule type" value="Genomic_DNA"/>
</dbReference>
<sequence>MKLRAPEGGLPGAGRVRMVRVRGVVFFVVLPAMLTALIVVVMGCTLAPEYDRLMTNIAALRRAPIDPAHARLPRYGKSKRIFQSI</sequence>
<evidence type="ECO:0000313" key="2">
    <source>
        <dbReference type="EMBL" id="NHZ44389.1"/>
    </source>
</evidence>
<organism evidence="2 3">
    <name type="scientific">Massilia aquatica</name>
    <dbReference type="NCBI Taxonomy" id="2609000"/>
    <lineage>
        <taxon>Bacteria</taxon>
        <taxon>Pseudomonadati</taxon>
        <taxon>Pseudomonadota</taxon>
        <taxon>Betaproteobacteria</taxon>
        <taxon>Burkholderiales</taxon>
        <taxon>Oxalobacteraceae</taxon>
        <taxon>Telluria group</taxon>
        <taxon>Massilia</taxon>
    </lineage>
</organism>
<gene>
    <name evidence="2" type="ORF">F1609_30140</name>
</gene>
<evidence type="ECO:0000313" key="3">
    <source>
        <dbReference type="Proteomes" id="UP000819052"/>
    </source>
</evidence>
<reference evidence="2 3" key="1">
    <citation type="submission" date="2019-09" db="EMBL/GenBank/DDBJ databases">
        <title>Taxonomy of Antarctic Massilia spp.: description of Massilia rubra sp. nov., Massilia aquatica sp. nov., Massilia mucilaginosa sp. nov., Massilia frigida sp. nov. isolated from streams, lakes and regoliths.</title>
        <authorList>
            <person name="Holochova P."/>
            <person name="Sedlacek I."/>
            <person name="Kralova S."/>
            <person name="Maslanova I."/>
            <person name="Busse H.-J."/>
            <person name="Stankova E."/>
            <person name="Vrbovska V."/>
            <person name="Kovarovic V."/>
            <person name="Bartak M."/>
            <person name="Svec P."/>
            <person name="Pantucek R."/>
        </authorList>
    </citation>
    <scope>NUCLEOTIDE SEQUENCE [LARGE SCALE GENOMIC DNA]</scope>
    <source>
        <strain evidence="2 3">CCM 8693</strain>
    </source>
</reference>
<dbReference type="Proteomes" id="UP000819052">
    <property type="component" value="Unassembled WGS sequence"/>
</dbReference>
<proteinExistence type="predicted"/>
<keyword evidence="1" id="KW-0472">Membrane</keyword>
<keyword evidence="3" id="KW-1185">Reference proteome</keyword>
<feature type="transmembrane region" description="Helical" evidence="1">
    <location>
        <begin position="24"/>
        <end position="47"/>
    </location>
</feature>